<dbReference type="AlphaFoldDB" id="A0A261STR3"/>
<evidence type="ECO:0000313" key="8">
    <source>
        <dbReference type="EMBL" id="OZI40481.1"/>
    </source>
</evidence>
<protein>
    <submittedName>
        <fullName evidence="8">Efflux transporter periplasmic adaptor subunit</fullName>
    </submittedName>
</protein>
<dbReference type="InterPro" id="IPR058624">
    <property type="entry name" value="MdtA-like_HH"/>
</dbReference>
<feature type="domain" description="Multidrug resistance protein MdtA-like beta-barrel" evidence="6">
    <location>
        <begin position="236"/>
        <end position="298"/>
    </location>
</feature>
<dbReference type="InterPro" id="IPR058626">
    <property type="entry name" value="MdtA-like_b-barrel"/>
</dbReference>
<dbReference type="GO" id="GO:0022857">
    <property type="term" value="F:transmembrane transporter activity"/>
    <property type="evidence" value="ECO:0007669"/>
    <property type="project" value="InterPro"/>
</dbReference>
<dbReference type="Proteomes" id="UP000217005">
    <property type="component" value="Unassembled WGS sequence"/>
</dbReference>
<dbReference type="OrthoDB" id="9783047at2"/>
<feature type="signal peptide" evidence="3">
    <location>
        <begin position="1"/>
        <end position="33"/>
    </location>
</feature>
<dbReference type="Pfam" id="PF25967">
    <property type="entry name" value="RND-MFP_C"/>
    <property type="match status" value="1"/>
</dbReference>
<dbReference type="Gene3D" id="1.10.287.470">
    <property type="entry name" value="Helix hairpin bin"/>
    <property type="match status" value="1"/>
</dbReference>
<dbReference type="Gene3D" id="2.40.50.100">
    <property type="match status" value="1"/>
</dbReference>
<comment type="subcellular location">
    <subcellularLocation>
        <location evidence="1">Cell envelope</location>
    </subcellularLocation>
</comment>
<evidence type="ECO:0000259" key="4">
    <source>
        <dbReference type="Pfam" id="PF25876"/>
    </source>
</evidence>
<dbReference type="InterPro" id="IPR006143">
    <property type="entry name" value="RND_pump_MFP"/>
</dbReference>
<evidence type="ECO:0000259" key="5">
    <source>
        <dbReference type="Pfam" id="PF25917"/>
    </source>
</evidence>
<proteinExistence type="inferred from homology"/>
<feature type="domain" description="Multidrug resistance protein MdtA-like barrel-sandwich hybrid" evidence="5">
    <location>
        <begin position="68"/>
        <end position="203"/>
    </location>
</feature>
<evidence type="ECO:0000256" key="3">
    <source>
        <dbReference type="SAM" id="SignalP"/>
    </source>
</evidence>
<dbReference type="Gene3D" id="2.40.420.20">
    <property type="match status" value="1"/>
</dbReference>
<sequence>MYGIRAISRGFAPRARLCAGFLLLALTACKGPAADTAPPPPEVGVIAVAPRDARLTDAYNGRVEAVDAVDLRPRVSGYLDRVAFKEGDSVRQGDLLFVIDPRPYRNALARAEAQAREAGAAANLARLQLARVRTLMAARATSQEELDGAAASHAQAQATLQAAQAAVADARLQLSFTEVRAPIAGRIGRALMTAGNLAQADQSLLGTLVSQDPVYVYFDSDEHSYLGYLKSRAAADGRPFDGAEVRIGLADGADFPHTGVIDFVDNRLDAATGTMRLRARVDNAGGALTPGMYARVQLGTPTPRPVILVAERAVLTDQNRKYVYVVGPDDKALRRDVTIGRKIGGERIIESGLAAGDRVVADGMQKIFYPGAPVKPVALATRDGAAGPAQ</sequence>
<feature type="domain" description="Multidrug resistance protein MdtA-like C-terminal permuted SH3" evidence="7">
    <location>
        <begin position="306"/>
        <end position="366"/>
    </location>
</feature>
<evidence type="ECO:0000259" key="6">
    <source>
        <dbReference type="Pfam" id="PF25944"/>
    </source>
</evidence>
<dbReference type="GO" id="GO:0005886">
    <property type="term" value="C:plasma membrane"/>
    <property type="evidence" value="ECO:0007669"/>
    <property type="project" value="TreeGrafter"/>
</dbReference>
<feature type="domain" description="Multidrug resistance protein MdtA-like alpha-helical hairpin" evidence="4">
    <location>
        <begin position="108"/>
        <end position="177"/>
    </location>
</feature>
<dbReference type="NCBIfam" id="TIGR01730">
    <property type="entry name" value="RND_mfp"/>
    <property type="match status" value="1"/>
</dbReference>
<dbReference type="PANTHER" id="PTHR30158:SF10">
    <property type="entry name" value="CATION EFFLUX PUMP"/>
    <property type="match status" value="1"/>
</dbReference>
<dbReference type="Pfam" id="PF25944">
    <property type="entry name" value="Beta-barrel_RND"/>
    <property type="match status" value="1"/>
</dbReference>
<dbReference type="GO" id="GO:0030313">
    <property type="term" value="C:cell envelope"/>
    <property type="evidence" value="ECO:0007669"/>
    <property type="project" value="UniProtKB-SubCell"/>
</dbReference>
<name>A0A261STR3_9BORD</name>
<dbReference type="Pfam" id="PF25917">
    <property type="entry name" value="BSH_RND"/>
    <property type="match status" value="1"/>
</dbReference>
<dbReference type="EMBL" id="NEVL01000001">
    <property type="protein sequence ID" value="OZI40481.1"/>
    <property type="molecule type" value="Genomic_DNA"/>
</dbReference>
<dbReference type="PROSITE" id="PS51257">
    <property type="entry name" value="PROKAR_LIPOPROTEIN"/>
    <property type="match status" value="1"/>
</dbReference>
<comment type="caution">
    <text evidence="8">The sequence shown here is derived from an EMBL/GenBank/DDBJ whole genome shotgun (WGS) entry which is preliminary data.</text>
</comment>
<evidence type="ECO:0000256" key="2">
    <source>
        <dbReference type="ARBA" id="ARBA00009477"/>
    </source>
</evidence>
<evidence type="ECO:0000259" key="7">
    <source>
        <dbReference type="Pfam" id="PF25967"/>
    </source>
</evidence>
<dbReference type="RefSeq" id="WP_094824599.1">
    <property type="nucleotide sequence ID" value="NZ_NEVL01000001.1"/>
</dbReference>
<gene>
    <name evidence="8" type="ORF">CEG14_01555</name>
</gene>
<dbReference type="InterPro" id="IPR058627">
    <property type="entry name" value="MdtA-like_C"/>
</dbReference>
<dbReference type="InterPro" id="IPR058625">
    <property type="entry name" value="MdtA-like_BSH"/>
</dbReference>
<dbReference type="FunFam" id="2.40.420.20:FF:000001">
    <property type="entry name" value="Efflux RND transporter periplasmic adaptor subunit"/>
    <property type="match status" value="1"/>
</dbReference>
<dbReference type="SUPFAM" id="SSF111369">
    <property type="entry name" value="HlyD-like secretion proteins"/>
    <property type="match status" value="1"/>
</dbReference>
<keyword evidence="3" id="KW-0732">Signal</keyword>
<evidence type="ECO:0000313" key="9">
    <source>
        <dbReference type="Proteomes" id="UP000217005"/>
    </source>
</evidence>
<dbReference type="GO" id="GO:0046677">
    <property type="term" value="P:response to antibiotic"/>
    <property type="evidence" value="ECO:0007669"/>
    <property type="project" value="TreeGrafter"/>
</dbReference>
<dbReference type="Gene3D" id="2.40.30.170">
    <property type="match status" value="1"/>
</dbReference>
<accession>A0A261STR3</accession>
<comment type="similarity">
    <text evidence="2">Belongs to the membrane fusion protein (MFP) (TC 8.A.1) family.</text>
</comment>
<evidence type="ECO:0000256" key="1">
    <source>
        <dbReference type="ARBA" id="ARBA00004196"/>
    </source>
</evidence>
<dbReference type="Pfam" id="PF25876">
    <property type="entry name" value="HH_MFP_RND"/>
    <property type="match status" value="1"/>
</dbReference>
<organism evidence="8 9">
    <name type="scientific">Bordetella genomosp. 1</name>
    <dbReference type="NCBI Taxonomy" id="1395607"/>
    <lineage>
        <taxon>Bacteria</taxon>
        <taxon>Pseudomonadati</taxon>
        <taxon>Pseudomonadota</taxon>
        <taxon>Betaproteobacteria</taxon>
        <taxon>Burkholderiales</taxon>
        <taxon>Alcaligenaceae</taxon>
        <taxon>Bordetella</taxon>
    </lineage>
</organism>
<reference evidence="8 9" key="1">
    <citation type="submission" date="2017-05" db="EMBL/GenBank/DDBJ databases">
        <title>Complete and WGS of Bordetella genogroups.</title>
        <authorList>
            <person name="Spilker T."/>
            <person name="LiPuma J."/>
        </authorList>
    </citation>
    <scope>NUCLEOTIDE SEQUENCE [LARGE SCALE GENOMIC DNA]</scope>
    <source>
        <strain evidence="8 9">AU17610</strain>
    </source>
</reference>
<feature type="chain" id="PRO_5012537337" evidence="3">
    <location>
        <begin position="34"/>
        <end position="390"/>
    </location>
</feature>
<dbReference type="PANTHER" id="PTHR30158">
    <property type="entry name" value="ACRA/E-RELATED COMPONENT OF DRUG EFFLUX TRANSPORTER"/>
    <property type="match status" value="1"/>
</dbReference>